<dbReference type="STRING" id="426701.SAMN04488098_100622"/>
<dbReference type="Pfam" id="PF10531">
    <property type="entry name" value="SLBB"/>
    <property type="match status" value="1"/>
</dbReference>
<comment type="function">
    <text evidence="8">Part of a membrane-bound complex that couples electron transfer with translocation of ions across the membrane.</text>
</comment>
<dbReference type="InterPro" id="IPR017896">
    <property type="entry name" value="4Fe4S_Fe-S-bd"/>
</dbReference>
<accession>A0A1G8XAJ8</accession>
<dbReference type="InterPro" id="IPR037225">
    <property type="entry name" value="Nuo51_FMN-bd_sf"/>
</dbReference>
<evidence type="ECO:0000256" key="9">
    <source>
        <dbReference type="SAM" id="MobiDB-lite"/>
    </source>
</evidence>
<proteinExistence type="inferred from homology"/>
<dbReference type="GO" id="GO:0009055">
    <property type="term" value="F:electron transfer activity"/>
    <property type="evidence" value="ECO:0007669"/>
    <property type="project" value="InterPro"/>
</dbReference>
<evidence type="ECO:0000256" key="8">
    <source>
        <dbReference type="HAMAP-Rule" id="MF_00461"/>
    </source>
</evidence>
<feature type="region of interest" description="Disordered" evidence="9">
    <location>
        <begin position="1"/>
        <end position="22"/>
    </location>
</feature>
<evidence type="ECO:0000256" key="4">
    <source>
        <dbReference type="ARBA" id="ARBA00022737"/>
    </source>
</evidence>
<keyword evidence="12" id="KW-1185">Reference proteome</keyword>
<sequence length="442" mass="47432">MRFSFMGKHGGSHPEENKSRTSKLPIVDASVPKIMVYPVSMHIGAPAKPVVEIGETVKVGQLIAEEGGFVSANVYSSVSGEVIAIEKRGKIGGGEVDSIIVKNDYEYTKADPIVEPGRSQDMSKDEIIQTVRKAGIVGMGGATFPTAVKLSPPPGMTIDTLIINGAECEPYSTSDHRVMVEHADEIIHGINLSRALFPQLRRIYIGVEDNKPDAIKALEEASAEYDDIFVRPLKTMYPQGSEKNLIKSMTGREVSPGGLPAEVRCVVANTSTIRSCYRACEFGEPLIERIVSVSGTPIREPKNLRVKIGTPMDSLIEDCGGFADVPGKVLGGGPMMGKTVSDLGVPIIKGTTAITVLTPEEAEQGDSHDCIMCSECLNVCPVSLQPILISEAFERGNIDKAQELGAMDCIECGNCSFICPSKIPLLENIRSAKAAIKAKEEK</sequence>
<dbReference type="SUPFAM" id="SSF142019">
    <property type="entry name" value="Nqo1 FMN-binding domain-like"/>
    <property type="match status" value="1"/>
</dbReference>
<comment type="subcellular location">
    <subcellularLocation>
        <location evidence="8">Cell membrane</location>
        <topology evidence="8">Peripheral membrane protein</topology>
    </subcellularLocation>
</comment>
<dbReference type="HAMAP" id="MF_00461">
    <property type="entry name" value="RsxC_RnfC"/>
    <property type="match status" value="1"/>
</dbReference>
<dbReference type="EC" id="7.-.-.-" evidence="8"/>
<comment type="subunit">
    <text evidence="8">The complex is composed of six subunits: RnfA, RnfB, RnfC, RnfD, RnfE and RnfG.</text>
</comment>
<feature type="binding site" evidence="8">
    <location>
        <position position="419"/>
    </location>
    <ligand>
        <name>[4Fe-4S] cluster</name>
        <dbReference type="ChEBI" id="CHEBI:49883"/>
        <label>1</label>
    </ligand>
</feature>
<evidence type="ECO:0000256" key="5">
    <source>
        <dbReference type="ARBA" id="ARBA00022982"/>
    </source>
</evidence>
<name>A0A1G8XAJ8_9LACT</name>
<dbReference type="Gene3D" id="3.40.50.11540">
    <property type="entry name" value="NADH-ubiquinone oxidoreductase 51kDa subunit"/>
    <property type="match status" value="1"/>
</dbReference>
<dbReference type="InterPro" id="IPR010208">
    <property type="entry name" value="Ion_transpt_RnfC/RsxC"/>
</dbReference>
<evidence type="ECO:0000256" key="7">
    <source>
        <dbReference type="ARBA" id="ARBA00023014"/>
    </source>
</evidence>
<dbReference type="PANTHER" id="PTHR43034">
    <property type="entry name" value="ION-TRANSLOCATING OXIDOREDUCTASE COMPLEX SUBUNIT C"/>
    <property type="match status" value="1"/>
</dbReference>
<dbReference type="PANTHER" id="PTHR43034:SF2">
    <property type="entry name" value="ION-TRANSLOCATING OXIDOREDUCTASE COMPLEX SUBUNIT C"/>
    <property type="match status" value="1"/>
</dbReference>
<dbReference type="InterPro" id="IPR017900">
    <property type="entry name" value="4Fe4S_Fe_S_CS"/>
</dbReference>
<keyword evidence="5 8" id="KW-0249">Electron transport</keyword>
<dbReference type="GO" id="GO:0046872">
    <property type="term" value="F:metal ion binding"/>
    <property type="evidence" value="ECO:0007669"/>
    <property type="project" value="UniProtKB-KW"/>
</dbReference>
<keyword evidence="7 8" id="KW-0411">Iron-sulfur</keyword>
<dbReference type="GO" id="GO:0022900">
    <property type="term" value="P:electron transport chain"/>
    <property type="evidence" value="ECO:0007669"/>
    <property type="project" value="UniProtKB-UniRule"/>
</dbReference>
<gene>
    <name evidence="8" type="primary">rnfC</name>
    <name evidence="11" type="ORF">SAMN04488098_100622</name>
</gene>
<feature type="binding site" evidence="8">
    <location>
        <position position="409"/>
    </location>
    <ligand>
        <name>[4Fe-4S] cluster</name>
        <dbReference type="ChEBI" id="CHEBI:49883"/>
        <label>2</label>
    </ligand>
</feature>
<dbReference type="PROSITE" id="PS51379">
    <property type="entry name" value="4FE4S_FER_2"/>
    <property type="match status" value="2"/>
</dbReference>
<comment type="cofactor">
    <cofactor evidence="8">
        <name>[4Fe-4S] cluster</name>
        <dbReference type="ChEBI" id="CHEBI:49883"/>
    </cofactor>
    <text evidence="8">Binds 2 [4Fe-4S] clusters per subunit.</text>
</comment>
<dbReference type="Pfam" id="PF13237">
    <property type="entry name" value="Fer4_10"/>
    <property type="match status" value="1"/>
</dbReference>
<keyword evidence="8" id="KW-1278">Translocase</keyword>
<evidence type="ECO:0000256" key="2">
    <source>
        <dbReference type="ARBA" id="ARBA00022485"/>
    </source>
</evidence>
<keyword evidence="6 8" id="KW-0408">Iron</keyword>
<evidence type="ECO:0000256" key="1">
    <source>
        <dbReference type="ARBA" id="ARBA00022448"/>
    </source>
</evidence>
<feature type="binding site" evidence="8">
    <location>
        <position position="380"/>
    </location>
    <ligand>
        <name>[4Fe-4S] cluster</name>
        <dbReference type="ChEBI" id="CHEBI:49883"/>
        <label>2</label>
    </ligand>
</feature>
<dbReference type="Gene3D" id="3.30.70.20">
    <property type="match status" value="1"/>
</dbReference>
<dbReference type="Pfam" id="PF13375">
    <property type="entry name" value="RnfC_N"/>
    <property type="match status" value="1"/>
</dbReference>
<dbReference type="Pfam" id="PF01512">
    <property type="entry name" value="Complex1_51K"/>
    <property type="match status" value="1"/>
</dbReference>
<dbReference type="GO" id="GO:0005886">
    <property type="term" value="C:plasma membrane"/>
    <property type="evidence" value="ECO:0007669"/>
    <property type="project" value="UniProtKB-SubCell"/>
</dbReference>
<dbReference type="AlphaFoldDB" id="A0A1G8XAJ8"/>
<keyword evidence="8" id="KW-1003">Cell membrane</keyword>
<keyword evidence="4 8" id="KW-0677">Repeat</keyword>
<organism evidence="11 12">
    <name type="scientific">Alkalibacterium thalassium</name>
    <dbReference type="NCBI Taxonomy" id="426701"/>
    <lineage>
        <taxon>Bacteria</taxon>
        <taxon>Bacillati</taxon>
        <taxon>Bacillota</taxon>
        <taxon>Bacilli</taxon>
        <taxon>Lactobacillales</taxon>
        <taxon>Carnobacteriaceae</taxon>
        <taxon>Alkalibacterium</taxon>
    </lineage>
</organism>
<feature type="binding site" evidence="8">
    <location>
        <position position="373"/>
    </location>
    <ligand>
        <name>[4Fe-4S] cluster</name>
        <dbReference type="ChEBI" id="CHEBI:49883"/>
        <label>1</label>
    </ligand>
</feature>
<dbReference type="InterPro" id="IPR026902">
    <property type="entry name" value="RnfC_N"/>
</dbReference>
<feature type="domain" description="4Fe-4S ferredoxin-type" evidence="10">
    <location>
        <begin position="400"/>
        <end position="429"/>
    </location>
</feature>
<evidence type="ECO:0000259" key="10">
    <source>
        <dbReference type="PROSITE" id="PS51379"/>
    </source>
</evidence>
<dbReference type="RefSeq" id="WP_091265123.1">
    <property type="nucleotide sequence ID" value="NZ_FNFK01000006.1"/>
</dbReference>
<keyword evidence="2 8" id="KW-0004">4Fe-4S</keyword>
<evidence type="ECO:0000313" key="12">
    <source>
        <dbReference type="Proteomes" id="UP000199433"/>
    </source>
</evidence>
<feature type="binding site" evidence="8">
    <location>
        <position position="415"/>
    </location>
    <ligand>
        <name>[4Fe-4S] cluster</name>
        <dbReference type="ChEBI" id="CHEBI:49883"/>
        <label>2</label>
    </ligand>
</feature>
<feature type="domain" description="4Fe-4S ferredoxin-type" evidence="10">
    <location>
        <begin position="361"/>
        <end position="392"/>
    </location>
</feature>
<evidence type="ECO:0000256" key="6">
    <source>
        <dbReference type="ARBA" id="ARBA00023004"/>
    </source>
</evidence>
<dbReference type="NCBIfam" id="NF003454">
    <property type="entry name" value="PRK05035.1"/>
    <property type="match status" value="1"/>
</dbReference>
<dbReference type="OrthoDB" id="9767754at2"/>
<protein>
    <recommendedName>
        <fullName evidence="8">Ion-translocating oxidoreductase complex subunit C</fullName>
        <ecNumber evidence="8">7.-.-.-</ecNumber>
    </recommendedName>
    <alternativeName>
        <fullName evidence="8">Rnf electron transport complex subunit C</fullName>
    </alternativeName>
</protein>
<comment type="similarity">
    <text evidence="8">Belongs to the 4Fe4S bacterial-type ferredoxin family. RnfC subfamily.</text>
</comment>
<dbReference type="GO" id="GO:0051539">
    <property type="term" value="F:4 iron, 4 sulfur cluster binding"/>
    <property type="evidence" value="ECO:0007669"/>
    <property type="project" value="UniProtKB-KW"/>
</dbReference>
<feature type="binding site" evidence="8">
    <location>
        <position position="376"/>
    </location>
    <ligand>
        <name>[4Fe-4S] cluster</name>
        <dbReference type="ChEBI" id="CHEBI:49883"/>
        <label>1</label>
    </ligand>
</feature>
<dbReference type="Proteomes" id="UP000199433">
    <property type="component" value="Unassembled WGS sequence"/>
</dbReference>
<keyword evidence="3 8" id="KW-0479">Metal-binding</keyword>
<keyword evidence="8" id="KW-0472">Membrane</keyword>
<dbReference type="InterPro" id="IPR019554">
    <property type="entry name" value="Soluble_ligand-bd"/>
</dbReference>
<keyword evidence="1 8" id="KW-0813">Transport</keyword>
<reference evidence="12" key="1">
    <citation type="submission" date="2016-10" db="EMBL/GenBank/DDBJ databases">
        <authorList>
            <person name="Varghese N."/>
            <person name="Submissions S."/>
        </authorList>
    </citation>
    <scope>NUCLEOTIDE SEQUENCE [LARGE SCALE GENOMIC DNA]</scope>
    <source>
        <strain evidence="12">DSM 19181</strain>
    </source>
</reference>
<dbReference type="InterPro" id="IPR011538">
    <property type="entry name" value="Nuo51_FMN-bd"/>
</dbReference>
<dbReference type="NCBIfam" id="TIGR01945">
    <property type="entry name" value="rnfC"/>
    <property type="match status" value="1"/>
</dbReference>
<dbReference type="EMBL" id="FNFK01000006">
    <property type="protein sequence ID" value="SDJ87397.1"/>
    <property type="molecule type" value="Genomic_DNA"/>
</dbReference>
<dbReference type="PROSITE" id="PS00198">
    <property type="entry name" value="4FE4S_FER_1"/>
    <property type="match status" value="1"/>
</dbReference>
<feature type="binding site" evidence="8">
    <location>
        <position position="412"/>
    </location>
    <ligand>
        <name>[4Fe-4S] cluster</name>
        <dbReference type="ChEBI" id="CHEBI:49883"/>
        <label>2</label>
    </ligand>
</feature>
<feature type="binding site" evidence="8">
    <location>
        <position position="370"/>
    </location>
    <ligand>
        <name>[4Fe-4S] cluster</name>
        <dbReference type="ChEBI" id="CHEBI:49883"/>
        <label>1</label>
    </ligand>
</feature>
<evidence type="ECO:0000313" key="11">
    <source>
        <dbReference type="EMBL" id="SDJ87397.1"/>
    </source>
</evidence>
<dbReference type="SUPFAM" id="SSF46548">
    <property type="entry name" value="alpha-helical ferredoxin"/>
    <property type="match status" value="1"/>
</dbReference>
<evidence type="ECO:0000256" key="3">
    <source>
        <dbReference type="ARBA" id="ARBA00022723"/>
    </source>
</evidence>